<dbReference type="GO" id="GO:0006354">
    <property type="term" value="P:DNA-templated transcription elongation"/>
    <property type="evidence" value="ECO:0007669"/>
    <property type="project" value="InterPro"/>
</dbReference>
<gene>
    <name evidence="3" type="ORF">DXB31_09180</name>
</gene>
<dbReference type="RefSeq" id="WP_117605191.1">
    <property type="nucleotide sequence ID" value="NZ_CAXVJN010000041.1"/>
</dbReference>
<keyword evidence="1" id="KW-0804">Transcription</keyword>
<protein>
    <recommendedName>
        <fullName evidence="2">NusG-like N-terminal domain-containing protein</fullName>
    </recommendedName>
</protein>
<organism evidence="3 4">
    <name type="scientific">Thomasclavelia spiroformis</name>
    <dbReference type="NCBI Taxonomy" id="29348"/>
    <lineage>
        <taxon>Bacteria</taxon>
        <taxon>Bacillati</taxon>
        <taxon>Bacillota</taxon>
        <taxon>Erysipelotrichia</taxon>
        <taxon>Erysipelotrichales</taxon>
        <taxon>Coprobacillaceae</taxon>
        <taxon>Thomasclavelia</taxon>
    </lineage>
</organism>
<comment type="caution">
    <text evidence="3">The sequence shown here is derived from an EMBL/GenBank/DDBJ whole genome shotgun (WGS) entry which is preliminary data.</text>
</comment>
<dbReference type="EMBL" id="QSVF01000025">
    <property type="protein sequence ID" value="RGO08005.1"/>
    <property type="molecule type" value="Genomic_DNA"/>
</dbReference>
<dbReference type="CDD" id="cd08000">
    <property type="entry name" value="NGN"/>
    <property type="match status" value="1"/>
</dbReference>
<evidence type="ECO:0000313" key="4">
    <source>
        <dbReference type="Proteomes" id="UP000261087"/>
    </source>
</evidence>
<dbReference type="InterPro" id="IPR006645">
    <property type="entry name" value="NGN-like_dom"/>
</dbReference>
<name>A0A3E5FPM2_9FIRM</name>
<dbReference type="InterPro" id="IPR036735">
    <property type="entry name" value="NGN_dom_sf"/>
</dbReference>
<dbReference type="SUPFAM" id="SSF82679">
    <property type="entry name" value="N-utilization substance G protein NusG, N-terminal domain"/>
    <property type="match status" value="1"/>
</dbReference>
<accession>A0A3E5FPM2</accession>
<reference evidence="3 4" key="1">
    <citation type="submission" date="2018-08" db="EMBL/GenBank/DDBJ databases">
        <title>A genome reference for cultivated species of the human gut microbiota.</title>
        <authorList>
            <person name="Zou Y."/>
            <person name="Xue W."/>
            <person name="Luo G."/>
        </authorList>
    </citation>
    <scope>NUCLEOTIDE SEQUENCE [LARGE SCALE GENOMIC DNA]</scope>
    <source>
        <strain evidence="3 4">OM02-6</strain>
    </source>
</reference>
<evidence type="ECO:0000256" key="1">
    <source>
        <dbReference type="ARBA" id="ARBA00023163"/>
    </source>
</evidence>
<evidence type="ECO:0000313" key="3">
    <source>
        <dbReference type="EMBL" id="RGO08005.1"/>
    </source>
</evidence>
<dbReference type="Pfam" id="PF02357">
    <property type="entry name" value="NusG"/>
    <property type="match status" value="1"/>
</dbReference>
<dbReference type="Proteomes" id="UP000261087">
    <property type="component" value="Unassembled WGS sequence"/>
</dbReference>
<evidence type="ECO:0000259" key="2">
    <source>
        <dbReference type="Pfam" id="PF02357"/>
    </source>
</evidence>
<dbReference type="AlphaFoldDB" id="A0A3E5FPM2"/>
<proteinExistence type="predicted"/>
<dbReference type="Gene3D" id="3.30.70.940">
    <property type="entry name" value="NusG, N-terminal domain"/>
    <property type="match status" value="1"/>
</dbReference>
<sequence>MNWYVLNTLSYKTNQVVFNLNKRKCIEAFVPQYEYYHRKTKEYLIKPMFTGYVFVKTELNQLEFNSLLYKMAEEKNGVIGQLVNKETSALRKEEIRMFELLLDAYHVVRMSQAYLQDGKAVIIEGPLKSFENNIVKVDRHNQYAYLDLSFMDRRIKVGLYITCKN</sequence>
<feature type="domain" description="NusG-like N-terminal" evidence="2">
    <location>
        <begin position="1"/>
        <end position="98"/>
    </location>
</feature>